<evidence type="ECO:0000313" key="1">
    <source>
        <dbReference type="EMBL" id="GFS13891.1"/>
    </source>
</evidence>
<dbReference type="AlphaFoldDB" id="A0AAV4IUN4"/>
<dbReference type="InterPro" id="IPR043502">
    <property type="entry name" value="DNA/RNA_pol_sf"/>
</dbReference>
<reference evidence="1 2" key="1">
    <citation type="journal article" date="2021" name="Elife">
        <title>Chloroplast acquisition without the gene transfer in kleptoplastic sea slugs, Plakobranchus ocellatus.</title>
        <authorList>
            <person name="Maeda T."/>
            <person name="Takahashi S."/>
            <person name="Yoshida T."/>
            <person name="Shimamura S."/>
            <person name="Takaki Y."/>
            <person name="Nagai Y."/>
            <person name="Toyoda A."/>
            <person name="Suzuki Y."/>
            <person name="Arimoto A."/>
            <person name="Ishii H."/>
            <person name="Satoh N."/>
            <person name="Nishiyama T."/>
            <person name="Hasebe M."/>
            <person name="Maruyama T."/>
            <person name="Minagawa J."/>
            <person name="Obokata J."/>
            <person name="Shigenobu S."/>
        </authorList>
    </citation>
    <scope>NUCLEOTIDE SEQUENCE [LARGE SCALE GENOMIC DNA]</scope>
</reference>
<evidence type="ECO:0000313" key="2">
    <source>
        <dbReference type="Proteomes" id="UP000762676"/>
    </source>
</evidence>
<gene>
    <name evidence="1" type="ORF">ElyMa_004894900</name>
</gene>
<dbReference type="EMBL" id="BMAT01009795">
    <property type="protein sequence ID" value="GFS13891.1"/>
    <property type="molecule type" value="Genomic_DNA"/>
</dbReference>
<keyword evidence="2" id="KW-1185">Reference proteome</keyword>
<accession>A0AAV4IUN4</accession>
<dbReference type="Gene3D" id="3.30.70.270">
    <property type="match status" value="1"/>
</dbReference>
<protein>
    <submittedName>
        <fullName evidence="1">Pol polyprotein</fullName>
    </submittedName>
</protein>
<dbReference type="SUPFAM" id="SSF56672">
    <property type="entry name" value="DNA/RNA polymerases"/>
    <property type="match status" value="1"/>
</dbReference>
<comment type="caution">
    <text evidence="1">The sequence shown here is derived from an EMBL/GenBank/DDBJ whole genome shotgun (WGS) entry which is preliminary data.</text>
</comment>
<name>A0AAV4IUN4_9GAST</name>
<organism evidence="1 2">
    <name type="scientific">Elysia marginata</name>
    <dbReference type="NCBI Taxonomy" id="1093978"/>
    <lineage>
        <taxon>Eukaryota</taxon>
        <taxon>Metazoa</taxon>
        <taxon>Spiralia</taxon>
        <taxon>Lophotrochozoa</taxon>
        <taxon>Mollusca</taxon>
        <taxon>Gastropoda</taxon>
        <taxon>Heterobranchia</taxon>
        <taxon>Euthyneura</taxon>
        <taxon>Panpulmonata</taxon>
        <taxon>Sacoglossa</taxon>
        <taxon>Placobranchoidea</taxon>
        <taxon>Plakobranchidae</taxon>
        <taxon>Elysia</taxon>
    </lineage>
</organism>
<sequence length="157" mass="17363">MINFYNRFIKNAAAILKPLYEAQGKSKPQEPLDWSDVMTEAFSSSKTALVNATMLTHPAHGAPIALTSVPQTLQSVLSWSSYPTGRGNPWPSSANNFAQLKRNIAPSTGNFLDYIWQLNILGTFWRADVLPCSLTTNLLSAQCRNCQIHGRHASKDI</sequence>
<proteinExistence type="predicted"/>
<dbReference type="Proteomes" id="UP000762676">
    <property type="component" value="Unassembled WGS sequence"/>
</dbReference>
<dbReference type="InterPro" id="IPR043128">
    <property type="entry name" value="Rev_trsase/Diguanyl_cyclase"/>
</dbReference>